<comment type="subcellular location">
    <subcellularLocation>
        <location evidence="1">Nucleus</location>
    </subcellularLocation>
</comment>
<dbReference type="PANTHER" id="PTHR17598:SF13">
    <property type="entry name" value="DNA POLYMERASE DELTA SUBUNIT 3"/>
    <property type="match status" value="1"/>
</dbReference>
<reference evidence="6" key="1">
    <citation type="journal article" date="2020" name="Stud. Mycol.">
        <title>101 Dothideomycetes genomes: a test case for predicting lifestyles and emergence of pathogens.</title>
        <authorList>
            <person name="Haridas S."/>
            <person name="Albert R."/>
            <person name="Binder M."/>
            <person name="Bloem J."/>
            <person name="Labutti K."/>
            <person name="Salamov A."/>
            <person name="Andreopoulos B."/>
            <person name="Baker S."/>
            <person name="Barry K."/>
            <person name="Bills G."/>
            <person name="Bluhm B."/>
            <person name="Cannon C."/>
            <person name="Castanera R."/>
            <person name="Culley D."/>
            <person name="Daum C."/>
            <person name="Ezra D."/>
            <person name="Gonzalez J."/>
            <person name="Henrissat B."/>
            <person name="Kuo A."/>
            <person name="Liang C."/>
            <person name="Lipzen A."/>
            <person name="Lutzoni F."/>
            <person name="Magnuson J."/>
            <person name="Mondo S."/>
            <person name="Nolan M."/>
            <person name="Ohm R."/>
            <person name="Pangilinan J."/>
            <person name="Park H.-J."/>
            <person name="Ramirez L."/>
            <person name="Alfaro M."/>
            <person name="Sun H."/>
            <person name="Tritt A."/>
            <person name="Yoshinaga Y."/>
            <person name="Zwiers L.-H."/>
            <person name="Turgeon B."/>
            <person name="Goodwin S."/>
            <person name="Spatafora J."/>
            <person name="Crous P."/>
            <person name="Grigoriev I."/>
        </authorList>
    </citation>
    <scope>NUCLEOTIDE SEQUENCE</scope>
    <source>
        <strain evidence="6">CBS 116435</strain>
    </source>
</reference>
<dbReference type="GO" id="GO:0006297">
    <property type="term" value="P:nucleotide-excision repair, DNA gap filling"/>
    <property type="evidence" value="ECO:0007669"/>
    <property type="project" value="TreeGrafter"/>
</dbReference>
<accession>A0A9P4Q888</accession>
<feature type="region of interest" description="Disordered" evidence="5">
    <location>
        <begin position="70"/>
        <end position="116"/>
    </location>
</feature>
<dbReference type="Proteomes" id="UP000799441">
    <property type="component" value="Unassembled WGS sequence"/>
</dbReference>
<dbReference type="Pfam" id="PF09507">
    <property type="entry name" value="CDC27"/>
    <property type="match status" value="1"/>
</dbReference>
<evidence type="ECO:0000256" key="1">
    <source>
        <dbReference type="ARBA" id="ARBA00004123"/>
    </source>
</evidence>
<dbReference type="GO" id="GO:0043625">
    <property type="term" value="C:delta DNA polymerase complex"/>
    <property type="evidence" value="ECO:0007669"/>
    <property type="project" value="InterPro"/>
</dbReference>
<dbReference type="AlphaFoldDB" id="A0A9P4Q888"/>
<protein>
    <recommendedName>
        <fullName evidence="2">DNA polymerase delta subunit 3</fullName>
    </recommendedName>
</protein>
<proteinExistence type="predicted"/>
<dbReference type="GO" id="GO:0003887">
    <property type="term" value="F:DNA-directed DNA polymerase activity"/>
    <property type="evidence" value="ECO:0007669"/>
    <property type="project" value="TreeGrafter"/>
</dbReference>
<feature type="region of interest" description="Disordered" evidence="5">
    <location>
        <begin position="403"/>
        <end position="457"/>
    </location>
</feature>
<keyword evidence="4" id="KW-0539">Nucleus</keyword>
<dbReference type="PANTHER" id="PTHR17598">
    <property type="entry name" value="DNA POLYMERASE DELTA SUBUNIT 3"/>
    <property type="match status" value="1"/>
</dbReference>
<feature type="compositionally biased region" description="Basic and acidic residues" evidence="5">
    <location>
        <begin position="372"/>
        <end position="382"/>
    </location>
</feature>
<evidence type="ECO:0000256" key="2">
    <source>
        <dbReference type="ARBA" id="ARBA00017589"/>
    </source>
</evidence>
<keyword evidence="3" id="KW-0235">DNA replication</keyword>
<feature type="compositionally biased region" description="Low complexity" evidence="5">
    <location>
        <begin position="425"/>
        <end position="437"/>
    </location>
</feature>
<feature type="compositionally biased region" description="Basic and acidic residues" evidence="5">
    <location>
        <begin position="319"/>
        <end position="328"/>
    </location>
</feature>
<comment type="caution">
    <text evidence="6">The sequence shown here is derived from an EMBL/GenBank/DDBJ whole genome shotgun (WGS) entry which is preliminary data.</text>
</comment>
<dbReference type="InterPro" id="IPR019038">
    <property type="entry name" value="POLD3"/>
</dbReference>
<feature type="compositionally biased region" description="Basic and acidic residues" evidence="5">
    <location>
        <begin position="212"/>
        <end position="228"/>
    </location>
</feature>
<dbReference type="EMBL" id="MU003789">
    <property type="protein sequence ID" value="KAF2721614.1"/>
    <property type="molecule type" value="Genomic_DNA"/>
</dbReference>
<feature type="compositionally biased region" description="Acidic residues" evidence="5">
    <location>
        <begin position="331"/>
        <end position="354"/>
    </location>
</feature>
<dbReference type="InterPro" id="IPR041913">
    <property type="entry name" value="POLD3_sf"/>
</dbReference>
<dbReference type="OrthoDB" id="514823at2759"/>
<organism evidence="6 7">
    <name type="scientific">Polychaeton citri CBS 116435</name>
    <dbReference type="NCBI Taxonomy" id="1314669"/>
    <lineage>
        <taxon>Eukaryota</taxon>
        <taxon>Fungi</taxon>
        <taxon>Dikarya</taxon>
        <taxon>Ascomycota</taxon>
        <taxon>Pezizomycotina</taxon>
        <taxon>Dothideomycetes</taxon>
        <taxon>Dothideomycetidae</taxon>
        <taxon>Capnodiales</taxon>
        <taxon>Capnodiaceae</taxon>
        <taxon>Polychaeton</taxon>
    </lineage>
</organism>
<evidence type="ECO:0000256" key="5">
    <source>
        <dbReference type="SAM" id="MobiDB-lite"/>
    </source>
</evidence>
<dbReference type="GO" id="GO:0006271">
    <property type="term" value="P:DNA strand elongation involved in DNA replication"/>
    <property type="evidence" value="ECO:0007669"/>
    <property type="project" value="TreeGrafter"/>
</dbReference>
<evidence type="ECO:0000313" key="7">
    <source>
        <dbReference type="Proteomes" id="UP000799441"/>
    </source>
</evidence>
<name>A0A9P4Q888_9PEZI</name>
<sequence length="457" mass="50441">MAQDYNEHLAVHVLNEQQYVSYRSLSRALKVHSNLAKQMLFEFHRKQNAKKPGSVHATYLISGTTFPTAQKNNLQSQSQTNTTDLDGDVGMQSSPPMPASSMPESDAADEDRVEEQSVPVKTVMLVKEEQLEQARALFETVISIHVYSLEANGLSDVQALTECNRNILASYKQEDPLKDWKQYGTIQNPKTRRRTMKGKPPSAAVTIAMKAEDKVKPMGKTNEVKKETQVTSKKPPPETDTAAKGSAATKPATMKREGSSIFKAFGKAKEKPKAQATDSPAEVTPKAEQEDESMGGLSEDNASDHEQEGDVDEASVLEGKSKKERQAELEAMMDQEDEEMEEPALEEEEEEETAIDSAQKKAEVAPETEDENKEHVEVSDGRRRGRRRIIKKKTVKDAEGYLVTREEPAWESFSEDEPAPKKAKTTSTASATTLNKGGSKKGAKAGQGSIMSFFGKK</sequence>
<feature type="region of interest" description="Disordered" evidence="5">
    <location>
        <begin position="212"/>
        <end position="391"/>
    </location>
</feature>
<gene>
    <name evidence="6" type="ORF">K431DRAFT_246883</name>
</gene>
<dbReference type="Gene3D" id="3.90.1030.20">
    <property type="entry name" value="DNA polymerase delta, p66 (Cdc27) subunit, wHTH domain"/>
    <property type="match status" value="1"/>
</dbReference>
<evidence type="ECO:0000256" key="4">
    <source>
        <dbReference type="ARBA" id="ARBA00023242"/>
    </source>
</evidence>
<evidence type="ECO:0000313" key="6">
    <source>
        <dbReference type="EMBL" id="KAF2721614.1"/>
    </source>
</evidence>
<keyword evidence="7" id="KW-1185">Reference proteome</keyword>
<feature type="compositionally biased region" description="Polar residues" evidence="5">
    <location>
        <begin position="70"/>
        <end position="84"/>
    </location>
</feature>
<evidence type="ECO:0000256" key="3">
    <source>
        <dbReference type="ARBA" id="ARBA00022705"/>
    </source>
</evidence>
<dbReference type="GO" id="GO:1904161">
    <property type="term" value="P:DNA synthesis involved in UV-damage excision repair"/>
    <property type="evidence" value="ECO:0007669"/>
    <property type="project" value="TreeGrafter"/>
</dbReference>